<proteinExistence type="predicted"/>
<feature type="signal peptide" evidence="1">
    <location>
        <begin position="1"/>
        <end position="16"/>
    </location>
</feature>
<dbReference type="Pfam" id="PF18271">
    <property type="entry name" value="GH131_N"/>
    <property type="match status" value="1"/>
</dbReference>
<dbReference type="VEuPathDB" id="FungiDB:PLEOSDRAFT_1044593"/>
<dbReference type="InterPro" id="IPR041524">
    <property type="entry name" value="GH131_N"/>
</dbReference>
<keyword evidence="1" id="KW-0732">Signal</keyword>
<evidence type="ECO:0000259" key="2">
    <source>
        <dbReference type="Pfam" id="PF18271"/>
    </source>
</evidence>
<organism evidence="3 4">
    <name type="scientific">Pleurotus ostreatus (strain PC15)</name>
    <name type="common">Oyster mushroom</name>
    <dbReference type="NCBI Taxonomy" id="1137138"/>
    <lineage>
        <taxon>Eukaryota</taxon>
        <taxon>Fungi</taxon>
        <taxon>Dikarya</taxon>
        <taxon>Basidiomycota</taxon>
        <taxon>Agaricomycotina</taxon>
        <taxon>Agaricomycetes</taxon>
        <taxon>Agaricomycetidae</taxon>
        <taxon>Agaricales</taxon>
        <taxon>Pleurotineae</taxon>
        <taxon>Pleurotaceae</taxon>
        <taxon>Pleurotus</taxon>
    </lineage>
</organism>
<feature type="domain" description="Glycoside hydrolase 131 catalytic N-terminal" evidence="2">
    <location>
        <begin position="19"/>
        <end position="308"/>
    </location>
</feature>
<reference evidence="4" key="1">
    <citation type="journal article" date="2014" name="Proc. Natl. Acad. Sci. U.S.A.">
        <title>Extensive sampling of basidiomycete genomes demonstrates inadequacy of the white-rot/brown-rot paradigm for wood decay fungi.</title>
        <authorList>
            <person name="Riley R."/>
            <person name="Salamov A.A."/>
            <person name="Brown D.W."/>
            <person name="Nagy L.G."/>
            <person name="Floudas D."/>
            <person name="Held B.W."/>
            <person name="Levasseur A."/>
            <person name="Lombard V."/>
            <person name="Morin E."/>
            <person name="Otillar R."/>
            <person name="Lindquist E.A."/>
            <person name="Sun H."/>
            <person name="LaButti K.M."/>
            <person name="Schmutz J."/>
            <person name="Jabbour D."/>
            <person name="Luo H."/>
            <person name="Baker S.E."/>
            <person name="Pisabarro A.G."/>
            <person name="Walton J.D."/>
            <person name="Blanchette R.A."/>
            <person name="Henrissat B."/>
            <person name="Martin F."/>
            <person name="Cullen D."/>
            <person name="Hibbett D.S."/>
            <person name="Grigoriev I.V."/>
        </authorList>
    </citation>
    <scope>NUCLEOTIDE SEQUENCE [LARGE SCALE GENOMIC DNA]</scope>
    <source>
        <strain evidence="4">PC15</strain>
    </source>
</reference>
<name>A0A067NR32_PLEO1</name>
<feature type="chain" id="PRO_5001642519" description="Glycoside hydrolase 131 catalytic N-terminal domain-containing protein" evidence="1">
    <location>
        <begin position="17"/>
        <end position="319"/>
    </location>
</feature>
<dbReference type="PANTHER" id="PTHR34612:SF2">
    <property type="entry name" value="GLYCOSIDE HYDROLASE 131 CATALYTIC N-TERMINAL DOMAIN-CONTAINING PROTEIN"/>
    <property type="match status" value="1"/>
</dbReference>
<dbReference type="AlphaFoldDB" id="A0A067NR32"/>
<gene>
    <name evidence="3" type="ORF">PLEOSDRAFT_1044593</name>
</gene>
<dbReference type="EMBL" id="KL198010">
    <property type="protein sequence ID" value="KDQ26096.1"/>
    <property type="molecule type" value="Genomic_DNA"/>
</dbReference>
<sequence length="319" mass="34595">MLWLLLLVVAASSVLATPVVYDGRVPFSFPEASLDTSTGPFLTVVKGTESATHYSSVLGHTKRPTPLWDKSPIPFLPLPIFTVPTEQVISMRIDNTSVFFPGGNNPQFGFRRTELLAQAEEGGPTALLPDIEEGVTAFHFSIQLDERFPLNYDHEYQIVFIETSDGSHVFGVQLGSPFTNPPGPLPAPNAHSFKVLDHSLNVLFSAPSSPRSWHNFAVLVDWDNLTLKVYYSKDGAPLKPVTGTIPNLSVSPGGPGKGEFHFGILKLPLVDPNDSPSDQGDIVHHGIQEGSTEGLFYSGVFVEKVTKGVSTGYGKTIRP</sequence>
<dbReference type="PANTHER" id="PTHR34612">
    <property type="entry name" value="GH131_N DOMAIN-CONTAINING PROTEIN"/>
    <property type="match status" value="1"/>
</dbReference>
<evidence type="ECO:0000313" key="3">
    <source>
        <dbReference type="EMBL" id="KDQ26096.1"/>
    </source>
</evidence>
<evidence type="ECO:0000313" key="4">
    <source>
        <dbReference type="Proteomes" id="UP000027073"/>
    </source>
</evidence>
<dbReference type="InParanoid" id="A0A067NR32"/>
<dbReference type="Gene3D" id="2.60.120.1160">
    <property type="match status" value="1"/>
</dbReference>
<dbReference type="Proteomes" id="UP000027073">
    <property type="component" value="Unassembled WGS sequence"/>
</dbReference>
<evidence type="ECO:0000256" key="1">
    <source>
        <dbReference type="SAM" id="SignalP"/>
    </source>
</evidence>
<dbReference type="OrthoDB" id="5283326at2759"/>
<accession>A0A067NR32</accession>
<protein>
    <recommendedName>
        <fullName evidence="2">Glycoside hydrolase 131 catalytic N-terminal domain-containing protein</fullName>
    </recommendedName>
</protein>
<dbReference type="HOGENOM" id="CLU_063723_1_0_1"/>
<dbReference type="STRING" id="1137138.A0A067NR32"/>